<dbReference type="GO" id="GO:1901264">
    <property type="term" value="P:carbohydrate derivative transport"/>
    <property type="evidence" value="ECO:0007669"/>
    <property type="project" value="TreeGrafter"/>
</dbReference>
<evidence type="ECO:0000256" key="5">
    <source>
        <dbReference type="ARBA" id="ARBA00022692"/>
    </source>
</evidence>
<feature type="transmembrane region" description="Helical" evidence="9">
    <location>
        <begin position="348"/>
        <end position="368"/>
    </location>
</feature>
<feature type="transmembrane region" description="Helical" evidence="9">
    <location>
        <begin position="375"/>
        <end position="396"/>
    </location>
</feature>
<keyword evidence="5 9" id="KW-0812">Transmembrane</keyword>
<accession>A0A089PZC2</accession>
<keyword evidence="6 9" id="KW-1133">Transmembrane helix</keyword>
<dbReference type="GO" id="GO:0008982">
    <property type="term" value="F:protein-N(PI)-phosphohistidine-sugar phosphotransferase activity"/>
    <property type="evidence" value="ECO:0007669"/>
    <property type="project" value="UniProtKB-UniRule"/>
</dbReference>
<dbReference type="Proteomes" id="UP000029481">
    <property type="component" value="Chromosome"/>
</dbReference>
<gene>
    <name evidence="11" type="ORF">JT31_02835</name>
</gene>
<evidence type="ECO:0000313" key="11">
    <source>
        <dbReference type="EMBL" id="AIR03584.1"/>
    </source>
</evidence>
<feature type="transmembrane region" description="Helical" evidence="9">
    <location>
        <begin position="32"/>
        <end position="52"/>
    </location>
</feature>
<feature type="domain" description="PTS EIIC type-3" evidence="10">
    <location>
        <begin position="8"/>
        <end position="422"/>
    </location>
</feature>
<evidence type="ECO:0000256" key="3">
    <source>
        <dbReference type="ARBA" id="ARBA00022475"/>
    </source>
</evidence>
<dbReference type="PIRSF" id="PIRSF006351">
    <property type="entry name" value="PTS_EIIC-Cellobiose"/>
    <property type="match status" value="1"/>
</dbReference>
<organism evidence="11 12">
    <name type="scientific">Cedecea neteri</name>
    <dbReference type="NCBI Taxonomy" id="158822"/>
    <lineage>
        <taxon>Bacteria</taxon>
        <taxon>Pseudomonadati</taxon>
        <taxon>Pseudomonadota</taxon>
        <taxon>Gammaproteobacteria</taxon>
        <taxon>Enterobacterales</taxon>
        <taxon>Enterobacteriaceae</taxon>
        <taxon>Cedecea</taxon>
    </lineage>
</organism>
<feature type="transmembrane region" description="Helical" evidence="9">
    <location>
        <begin position="295"/>
        <end position="314"/>
    </location>
</feature>
<reference evidence="11 12" key="1">
    <citation type="submission" date="2014-09" db="EMBL/GenBank/DDBJ databases">
        <title>Cedecea neteri SSMD04 Genome Sequencing.</title>
        <authorList>
            <person name="Tan J.-Y."/>
        </authorList>
    </citation>
    <scope>NUCLEOTIDE SEQUENCE [LARGE SCALE GENOMIC DNA]</scope>
    <source>
        <strain evidence="11 12">SSMD04</strain>
    </source>
</reference>
<evidence type="ECO:0000256" key="7">
    <source>
        <dbReference type="ARBA" id="ARBA00023136"/>
    </source>
</evidence>
<keyword evidence="4 8" id="KW-0762">Sugar transport</keyword>
<feature type="transmembrane region" description="Helical" evidence="9">
    <location>
        <begin position="402"/>
        <end position="422"/>
    </location>
</feature>
<dbReference type="GO" id="GO:0005886">
    <property type="term" value="C:plasma membrane"/>
    <property type="evidence" value="ECO:0007669"/>
    <property type="project" value="UniProtKB-SubCell"/>
</dbReference>
<feature type="transmembrane region" description="Helical" evidence="9">
    <location>
        <begin position="105"/>
        <end position="125"/>
    </location>
</feature>
<feature type="transmembrane region" description="Helical" evidence="9">
    <location>
        <begin position="145"/>
        <end position="167"/>
    </location>
</feature>
<evidence type="ECO:0000256" key="1">
    <source>
        <dbReference type="ARBA" id="ARBA00004651"/>
    </source>
</evidence>
<dbReference type="InterPro" id="IPR004796">
    <property type="entry name" value="PTS_IIC_cello"/>
</dbReference>
<sequence length="455" mass="49206">MSAKKSFLEKYVLPVALKIAGQKHVLSVRDGIILNMPFMLIGSFFLIFAYLPVPGYPQLMTDLFGATWQSKLLYPVKATYDIMAIISSFGIAYRLAEKYRTLDPLTSGAVSLVAFIMTIPQNIMFTPPSGGPAEFVKGVLPMGQIGSQGLFVAILIALLSTEIYRFISNRNLVIRMPEGVPPAVAKSFLALVPGFCVLAVVLALRLLVEATPFGDINTMITDLVGIPMSHIGGSLPGMIVSVILIGILWTLGLHGDTIVLVFIRPVWLTNMSENLAAFQNGLPIPHIITQQFYDLWIAPGGTGALLGLVIFMLIRSRSVQMKQLGKIAAPGSLFNISEPMVFGIPLVMNPYLVVPFILTPVVLVIVSWTAMATGLVAPPAGIALPFTTPIIVSGYLATGGHVSGSILQIVNLAISLVMYYPFFRVWDNLKFREEQQANQTAVSAPAEAVSERSTV</sequence>
<comment type="subcellular location">
    <subcellularLocation>
        <location evidence="1">Cell membrane</location>
        <topology evidence="1">Multi-pass membrane protein</topology>
    </subcellularLocation>
</comment>
<proteinExistence type="predicted"/>
<dbReference type="GO" id="GO:0009401">
    <property type="term" value="P:phosphoenolpyruvate-dependent sugar phosphotransferase system"/>
    <property type="evidence" value="ECO:0007669"/>
    <property type="project" value="InterPro"/>
</dbReference>
<keyword evidence="7 8" id="KW-0472">Membrane</keyword>
<keyword evidence="3 8" id="KW-1003">Cell membrane</keyword>
<dbReference type="EMBL" id="CP009451">
    <property type="protein sequence ID" value="AIR03584.1"/>
    <property type="molecule type" value="Genomic_DNA"/>
</dbReference>
<dbReference type="InterPro" id="IPR051088">
    <property type="entry name" value="PTS_Sugar-EIIC/EIIB"/>
</dbReference>
<name>A0A089PZC2_9ENTR</name>
<feature type="transmembrane region" description="Helical" evidence="9">
    <location>
        <begin position="72"/>
        <end position="93"/>
    </location>
</feature>
<keyword evidence="2 8" id="KW-0813">Transport</keyword>
<evidence type="ECO:0000256" key="2">
    <source>
        <dbReference type="ARBA" id="ARBA00022448"/>
    </source>
</evidence>
<comment type="function">
    <text evidence="8">The phosphoenolpyruvate-dependent sugar phosphotransferase system (PTS), a major carbohydrate active -transport system, catalyzes the phosphorylation of incoming sugar substrates concomitant with their translocation across the cell membrane.</text>
</comment>
<dbReference type="OrthoDB" id="5843984at2"/>
<dbReference type="InterPro" id="IPR004501">
    <property type="entry name" value="PTS_EIIC_3"/>
</dbReference>
<protein>
    <recommendedName>
        <fullName evidence="8">Permease IIC component</fullName>
    </recommendedName>
</protein>
<dbReference type="NCBIfam" id="TIGR00410">
    <property type="entry name" value="lacE"/>
    <property type="match status" value="1"/>
</dbReference>
<evidence type="ECO:0000313" key="12">
    <source>
        <dbReference type="Proteomes" id="UP000029481"/>
    </source>
</evidence>
<dbReference type="PANTHER" id="PTHR33989">
    <property type="match status" value="1"/>
</dbReference>
<evidence type="ECO:0000259" key="10">
    <source>
        <dbReference type="PROSITE" id="PS51105"/>
    </source>
</evidence>
<feature type="transmembrane region" description="Helical" evidence="9">
    <location>
        <begin position="238"/>
        <end position="263"/>
    </location>
</feature>
<dbReference type="NCBIfam" id="TIGR00359">
    <property type="entry name" value="cello_pts_IIC"/>
    <property type="match status" value="1"/>
</dbReference>
<dbReference type="InterPro" id="IPR003352">
    <property type="entry name" value="PTS_EIIC"/>
</dbReference>
<feature type="transmembrane region" description="Helical" evidence="9">
    <location>
        <begin position="188"/>
        <end position="208"/>
    </location>
</feature>
<dbReference type="KEGG" id="cnt:JT31_02835"/>
<keyword evidence="12" id="KW-1185">Reference proteome</keyword>
<dbReference type="AlphaFoldDB" id="A0A089PZC2"/>
<evidence type="ECO:0000256" key="6">
    <source>
        <dbReference type="ARBA" id="ARBA00022989"/>
    </source>
</evidence>
<dbReference type="PROSITE" id="PS51105">
    <property type="entry name" value="PTS_EIIC_TYPE_3"/>
    <property type="match status" value="1"/>
</dbReference>
<dbReference type="RefSeq" id="WP_038473062.1">
    <property type="nucleotide sequence ID" value="NZ_CP009451.1"/>
</dbReference>
<dbReference type="Pfam" id="PF02378">
    <property type="entry name" value="PTS_EIIC"/>
    <property type="match status" value="1"/>
</dbReference>
<dbReference type="PANTHER" id="PTHR33989:SF11">
    <property type="entry name" value="LICHENAN PERMEASE IIC COMPONENT"/>
    <property type="match status" value="1"/>
</dbReference>
<evidence type="ECO:0000256" key="9">
    <source>
        <dbReference type="SAM" id="Phobius"/>
    </source>
</evidence>
<evidence type="ECO:0000256" key="4">
    <source>
        <dbReference type="ARBA" id="ARBA00022597"/>
    </source>
</evidence>
<evidence type="ECO:0000256" key="8">
    <source>
        <dbReference type="PIRNR" id="PIRNR006351"/>
    </source>
</evidence>